<feature type="compositionally biased region" description="Basic and acidic residues" evidence="1">
    <location>
        <begin position="43"/>
        <end position="58"/>
    </location>
</feature>
<feature type="region of interest" description="Disordered" evidence="1">
    <location>
        <begin position="1"/>
        <end position="22"/>
    </location>
</feature>
<evidence type="ECO:0000256" key="1">
    <source>
        <dbReference type="SAM" id="MobiDB-lite"/>
    </source>
</evidence>
<proteinExistence type="predicted"/>
<keyword evidence="4" id="KW-1185">Reference proteome</keyword>
<dbReference type="Proteomes" id="UP000324222">
    <property type="component" value="Unassembled WGS sequence"/>
</dbReference>
<sequence length="105" mass="11389">MWSENRQKIKVKNENRQRGGREVSLSKSCKLFVSSFSLSHQTAEAHRDRQGGAVREEGTPGSLIASSPPPAASIPSPVDLGHSVGPVVFVVLVVLISACLRRNRQ</sequence>
<reference evidence="3 4" key="1">
    <citation type="submission" date="2019-05" db="EMBL/GenBank/DDBJ databases">
        <title>Another draft genome of Portunus trituberculatus and its Hox gene families provides insights of decapod evolution.</title>
        <authorList>
            <person name="Jeong J.-H."/>
            <person name="Song I."/>
            <person name="Kim S."/>
            <person name="Choi T."/>
            <person name="Kim D."/>
            <person name="Ryu S."/>
            <person name="Kim W."/>
        </authorList>
    </citation>
    <scope>NUCLEOTIDE SEQUENCE [LARGE SCALE GENOMIC DNA]</scope>
    <source>
        <tissue evidence="3">Muscle</tissue>
    </source>
</reference>
<organism evidence="3 4">
    <name type="scientific">Portunus trituberculatus</name>
    <name type="common">Swimming crab</name>
    <name type="synonym">Neptunus trituberculatus</name>
    <dbReference type="NCBI Taxonomy" id="210409"/>
    <lineage>
        <taxon>Eukaryota</taxon>
        <taxon>Metazoa</taxon>
        <taxon>Ecdysozoa</taxon>
        <taxon>Arthropoda</taxon>
        <taxon>Crustacea</taxon>
        <taxon>Multicrustacea</taxon>
        <taxon>Malacostraca</taxon>
        <taxon>Eumalacostraca</taxon>
        <taxon>Eucarida</taxon>
        <taxon>Decapoda</taxon>
        <taxon>Pleocyemata</taxon>
        <taxon>Brachyura</taxon>
        <taxon>Eubrachyura</taxon>
        <taxon>Portunoidea</taxon>
        <taxon>Portunidae</taxon>
        <taxon>Portuninae</taxon>
        <taxon>Portunus</taxon>
    </lineage>
</organism>
<dbReference type="AlphaFoldDB" id="A0A5B7F613"/>
<keyword evidence="2" id="KW-0472">Membrane</keyword>
<feature type="transmembrane region" description="Helical" evidence="2">
    <location>
        <begin position="80"/>
        <end position="100"/>
    </location>
</feature>
<gene>
    <name evidence="3" type="ORF">E2C01_036143</name>
</gene>
<evidence type="ECO:0000313" key="4">
    <source>
        <dbReference type="Proteomes" id="UP000324222"/>
    </source>
</evidence>
<comment type="caution">
    <text evidence="3">The sequence shown here is derived from an EMBL/GenBank/DDBJ whole genome shotgun (WGS) entry which is preliminary data.</text>
</comment>
<name>A0A5B7F613_PORTR</name>
<evidence type="ECO:0000313" key="3">
    <source>
        <dbReference type="EMBL" id="MPC42521.1"/>
    </source>
</evidence>
<feature type="region of interest" description="Disordered" evidence="1">
    <location>
        <begin position="42"/>
        <end position="74"/>
    </location>
</feature>
<keyword evidence="2" id="KW-1133">Transmembrane helix</keyword>
<feature type="compositionally biased region" description="Basic and acidic residues" evidence="1">
    <location>
        <begin position="1"/>
        <end position="21"/>
    </location>
</feature>
<protein>
    <submittedName>
        <fullName evidence="3">Uncharacterized protein</fullName>
    </submittedName>
</protein>
<keyword evidence="2" id="KW-0812">Transmembrane</keyword>
<accession>A0A5B7F613</accession>
<evidence type="ECO:0000256" key="2">
    <source>
        <dbReference type="SAM" id="Phobius"/>
    </source>
</evidence>
<dbReference type="EMBL" id="VSRR010005466">
    <property type="protein sequence ID" value="MPC42521.1"/>
    <property type="molecule type" value="Genomic_DNA"/>
</dbReference>